<dbReference type="AlphaFoldDB" id="X1GYT0"/>
<gene>
    <name evidence="3" type="ORF">S03H2_33698</name>
</gene>
<name>X1GYT0_9ZZZZ</name>
<feature type="non-terminal residue" evidence="3">
    <location>
        <position position="286"/>
    </location>
</feature>
<dbReference type="Pfam" id="PF07705">
    <property type="entry name" value="CARDB"/>
    <property type="match status" value="2"/>
</dbReference>
<sequence length="286" mass="29926">SIILAFTYDPSLIPEGVNEENLVIAMWDKTTGEWVVLEGCTVDLDSHTISAPVSHFTAFSILAYTRPAAFTVSSLTITPGEVDIGESAAISVLITNTGDLTGSYEVSLEINNMVVETKEVTLASGDSEPVSFSITKDTAGEYTVNVGGLLGTFEVRTPQAAFSISDLSVSPAEIQVGENVNISVSVANTGDITGTYTATLEINNVVVETREVTLASGDSKMIAFTTTEDTVGTYTANIDGLSDSFVVKEAAPPALPPQPSAKPINWPILSGVIAGVIIVGLLISFV</sequence>
<feature type="non-terminal residue" evidence="3">
    <location>
        <position position="1"/>
    </location>
</feature>
<proteinExistence type="predicted"/>
<evidence type="ECO:0000313" key="3">
    <source>
        <dbReference type="EMBL" id="GAH49990.1"/>
    </source>
</evidence>
<evidence type="ECO:0000259" key="2">
    <source>
        <dbReference type="Pfam" id="PF07705"/>
    </source>
</evidence>
<comment type="caution">
    <text evidence="3">The sequence shown here is derived from an EMBL/GenBank/DDBJ whole genome shotgun (WGS) entry which is preliminary data.</text>
</comment>
<feature type="domain" description="CARDB" evidence="2">
    <location>
        <begin position="70"/>
        <end position="146"/>
    </location>
</feature>
<feature type="domain" description="CARDB" evidence="2">
    <location>
        <begin position="166"/>
        <end position="237"/>
    </location>
</feature>
<protein>
    <recommendedName>
        <fullName evidence="2">CARDB domain-containing protein</fullName>
    </recommendedName>
</protein>
<accession>X1GYT0</accession>
<keyword evidence="1" id="KW-1133">Transmembrane helix</keyword>
<evidence type="ECO:0000256" key="1">
    <source>
        <dbReference type="SAM" id="Phobius"/>
    </source>
</evidence>
<reference evidence="3" key="1">
    <citation type="journal article" date="2014" name="Front. Microbiol.">
        <title>High frequency of phylogenetically diverse reductive dehalogenase-homologous genes in deep subseafloor sedimentary metagenomes.</title>
        <authorList>
            <person name="Kawai M."/>
            <person name="Futagami T."/>
            <person name="Toyoda A."/>
            <person name="Takaki Y."/>
            <person name="Nishi S."/>
            <person name="Hori S."/>
            <person name="Arai W."/>
            <person name="Tsubouchi T."/>
            <person name="Morono Y."/>
            <person name="Uchiyama I."/>
            <person name="Ito T."/>
            <person name="Fujiyama A."/>
            <person name="Inagaki F."/>
            <person name="Takami H."/>
        </authorList>
    </citation>
    <scope>NUCLEOTIDE SEQUENCE</scope>
    <source>
        <strain evidence="3">Expedition CK06-06</strain>
    </source>
</reference>
<feature type="transmembrane region" description="Helical" evidence="1">
    <location>
        <begin position="266"/>
        <end position="285"/>
    </location>
</feature>
<dbReference type="InterPro" id="IPR011635">
    <property type="entry name" value="CARDB"/>
</dbReference>
<dbReference type="Gene3D" id="2.60.40.10">
    <property type="entry name" value="Immunoglobulins"/>
    <property type="match status" value="2"/>
</dbReference>
<keyword evidence="1" id="KW-0472">Membrane</keyword>
<organism evidence="3">
    <name type="scientific">marine sediment metagenome</name>
    <dbReference type="NCBI Taxonomy" id="412755"/>
    <lineage>
        <taxon>unclassified sequences</taxon>
        <taxon>metagenomes</taxon>
        <taxon>ecological metagenomes</taxon>
    </lineage>
</organism>
<dbReference type="InterPro" id="IPR013783">
    <property type="entry name" value="Ig-like_fold"/>
</dbReference>
<dbReference type="EMBL" id="BARU01020526">
    <property type="protein sequence ID" value="GAH49990.1"/>
    <property type="molecule type" value="Genomic_DNA"/>
</dbReference>
<keyword evidence="1" id="KW-0812">Transmembrane</keyword>